<evidence type="ECO:0000313" key="4">
    <source>
        <dbReference type="Proteomes" id="UP001203212"/>
    </source>
</evidence>
<dbReference type="Proteomes" id="UP001203212">
    <property type="component" value="Unassembled WGS sequence"/>
</dbReference>
<accession>A0ABT0KXH7</accession>
<evidence type="ECO:0000259" key="2">
    <source>
        <dbReference type="Pfam" id="PF13185"/>
    </source>
</evidence>
<reference evidence="3 4" key="1">
    <citation type="submission" date="2022-01" db="EMBL/GenBank/DDBJ databases">
        <title>Whole genome-based taxonomy of the Shewanellaceae.</title>
        <authorList>
            <person name="Martin-Rodriguez A.J."/>
        </authorList>
    </citation>
    <scope>NUCLEOTIDE SEQUENCE [LARGE SCALE GENOMIC DNA]</scope>
    <source>
        <strain evidence="3 4">JCM 17801</strain>
    </source>
</reference>
<sequence>MKAAFYETLIRQAEALLADEDDLIAAMANFSALINDNLQDLNWAGFYIVKNGQLVLGPFQGKVACTRIEFGKGVCGTAAVLNITQRVADVHQFDGHIACDAASNSEIVVPVRQNGQVIAVLDIDSPLLNRFDEDDQVGIELLVKQFENCLFG</sequence>
<proteinExistence type="inferred from homology"/>
<organism evidence="3 4">
    <name type="scientific">Shewanella aestuarii</name>
    <dbReference type="NCBI Taxonomy" id="1028752"/>
    <lineage>
        <taxon>Bacteria</taxon>
        <taxon>Pseudomonadati</taxon>
        <taxon>Pseudomonadota</taxon>
        <taxon>Gammaproteobacteria</taxon>
        <taxon>Alteromonadales</taxon>
        <taxon>Shewanellaceae</taxon>
        <taxon>Shewanella</taxon>
    </lineage>
</organism>
<dbReference type="RefSeq" id="WP_188839850.1">
    <property type="nucleotide sequence ID" value="NZ_BMOT01000001.1"/>
</dbReference>
<feature type="domain" description="GAF" evidence="2">
    <location>
        <begin position="37"/>
        <end position="146"/>
    </location>
</feature>
<dbReference type="InterPro" id="IPR029016">
    <property type="entry name" value="GAF-like_dom_sf"/>
</dbReference>
<dbReference type="PROSITE" id="PS01320">
    <property type="entry name" value="UPF0067"/>
    <property type="match status" value="1"/>
</dbReference>
<keyword evidence="4" id="KW-1185">Reference proteome</keyword>
<dbReference type="SUPFAM" id="SSF55781">
    <property type="entry name" value="GAF domain-like"/>
    <property type="match status" value="1"/>
</dbReference>
<dbReference type="EMBL" id="JAKILK010000001">
    <property type="protein sequence ID" value="MCL1116168.1"/>
    <property type="molecule type" value="Genomic_DNA"/>
</dbReference>
<comment type="caution">
    <text evidence="3">The sequence shown here is derived from an EMBL/GenBank/DDBJ whole genome shotgun (WGS) entry which is preliminary data.</text>
</comment>
<protein>
    <submittedName>
        <fullName evidence="3">GAF domain-containing protein</fullName>
    </submittedName>
</protein>
<dbReference type="PANTHER" id="PTHR21021">
    <property type="entry name" value="GAF/PUTATIVE CYTOSKELETAL PROTEIN"/>
    <property type="match status" value="1"/>
</dbReference>
<dbReference type="PANTHER" id="PTHR21021:SF15">
    <property type="entry name" value="FREE METHIONINE-R-SULFOXIDE REDUCTASE"/>
    <property type="match status" value="1"/>
</dbReference>
<dbReference type="Pfam" id="PF13185">
    <property type="entry name" value="GAF_2"/>
    <property type="match status" value="1"/>
</dbReference>
<gene>
    <name evidence="3" type="ORF">L2689_02785</name>
</gene>
<name>A0ABT0KXH7_9GAMM</name>
<dbReference type="Gene3D" id="3.30.450.40">
    <property type="match status" value="1"/>
</dbReference>
<dbReference type="InterPro" id="IPR051330">
    <property type="entry name" value="Phosphatase_reg/MetRdx"/>
</dbReference>
<dbReference type="InterPro" id="IPR000614">
    <property type="entry name" value="FRMsr_CS"/>
</dbReference>
<evidence type="ECO:0000313" key="3">
    <source>
        <dbReference type="EMBL" id="MCL1116168.1"/>
    </source>
</evidence>
<comment type="similarity">
    <text evidence="1">Belongs to the free Met sulfoxide reductase family.</text>
</comment>
<evidence type="ECO:0000256" key="1">
    <source>
        <dbReference type="ARBA" id="ARBA00038454"/>
    </source>
</evidence>
<dbReference type="InterPro" id="IPR003018">
    <property type="entry name" value="GAF"/>
</dbReference>